<dbReference type="InterPro" id="IPR033728">
    <property type="entry name" value="ThrRS_core"/>
</dbReference>
<dbReference type="PROSITE" id="PS51880">
    <property type="entry name" value="TGS"/>
    <property type="match status" value="1"/>
</dbReference>
<evidence type="ECO:0000256" key="4">
    <source>
        <dbReference type="ARBA" id="ARBA00022598"/>
    </source>
</evidence>
<dbReference type="SUPFAM" id="SSF52954">
    <property type="entry name" value="Class II aaRS ABD-related"/>
    <property type="match status" value="1"/>
</dbReference>
<keyword evidence="7 13" id="KW-0862">Zinc</keyword>
<keyword evidence="6 13" id="KW-0547">Nucleotide-binding</keyword>
<keyword evidence="11 13" id="KW-0030">Aminoacyl-tRNA synthetase</keyword>
<dbReference type="GO" id="GO:0000049">
    <property type="term" value="F:tRNA binding"/>
    <property type="evidence" value="ECO:0007669"/>
    <property type="project" value="UniProtKB-KW"/>
</dbReference>
<dbReference type="PATRIC" id="fig|993517.3.peg.1809"/>
<dbReference type="Gene3D" id="3.10.20.30">
    <property type="match status" value="1"/>
</dbReference>
<feature type="binding site" evidence="13">
    <location>
        <position position="488"/>
    </location>
    <ligand>
        <name>Zn(2+)</name>
        <dbReference type="ChEBI" id="CHEBI:29105"/>
        <note>catalytic</note>
    </ligand>
</feature>
<dbReference type="PANTHER" id="PTHR11451:SF44">
    <property type="entry name" value="THREONINE--TRNA LIGASE, CHLOROPLASTIC_MITOCHONDRIAL 2"/>
    <property type="match status" value="1"/>
</dbReference>
<dbReference type="Gene3D" id="3.30.980.10">
    <property type="entry name" value="Threonyl-trna Synthetase, Chain A, domain 2"/>
    <property type="match status" value="1"/>
</dbReference>
<evidence type="ECO:0000256" key="6">
    <source>
        <dbReference type="ARBA" id="ARBA00022741"/>
    </source>
</evidence>
<dbReference type="Pfam" id="PF07973">
    <property type="entry name" value="tRNA_SAD"/>
    <property type="match status" value="1"/>
</dbReference>
<dbReference type="FunFam" id="3.30.980.10:FF:000005">
    <property type="entry name" value="Threonyl-tRNA synthetase, mitochondrial"/>
    <property type="match status" value="1"/>
</dbReference>
<sequence length="764" mass="85502">MAVDSRLRISRPILVQKENCLMSADSPSSPASSQAAEVQVRLPDGSLKTQPADATAMDVAKEISEGLARSVVAAEVDGTIVDSFRPLGEIADDENVVPLRLLTTRDESALDVLRHSAAHVMARAIMRIYKGVSLAFGPTTSGGFYYDFDMPEKISEDDFPKIEAEIKKIIKAKEPFERFVLERDEARKLCDDLDQDLKVEHIETGLGDQATVSFYRQGEFVDLCRGPHIPHAGMIKAIKLLSVAGAYWKGDASGRQLQRVYGTAFFDKKELASYLEQIEEAKRRDHRVLGKQHGLFAINPEVGQGLCLWLPKGARVRVTLEDFLRRELLSRGYDPVYSPHIGRVEMYETSGHFPYYRDSQFAPLFGSEVGGLLDAWSTRLDKDDLSKDDEDKLIAAAEVFGVKLPDYKPSASNDAKKDVLHRWQLNHERYLLKPMNCPHHCQIFGAQPRSYRQLPLRLFEFGTVYRHEQTGELNGMMRVRGLTQDDAHIFCTADQVEEEFRATIELTKFVLESVGLDDYRVQLSLRDPDSSKYVGSEENWDHAEGALRGVLEQSGLSFNEEPGEAAFYGPKADFMVRDCIGRSWQLGTVQLDYNLPERFKLEYKGNDNATHRPVMIHRAPFGSLERFTGMLIEHFAGAFPMWLSPEQIRVLPLSDKSVEYATAVAKQLDEAGFKVTVDASDGKVQAKIRNAQIDLVNYMAVVGPKEAESGQVALRDRIEGDLGSMPIKEAIARLQKEVETRQVRQAVKGSTVSIAETGGAATDY</sequence>
<evidence type="ECO:0000259" key="14">
    <source>
        <dbReference type="PROSITE" id="PS50862"/>
    </source>
</evidence>
<protein>
    <recommendedName>
        <fullName evidence="13">Threonine--tRNA ligase</fullName>
        <ecNumber evidence="13">6.1.1.3</ecNumber>
    </recommendedName>
    <alternativeName>
        <fullName evidence="13">Threonyl-tRNA synthetase</fullName>
        <shortName evidence="13">ThrRS</shortName>
    </alternativeName>
</protein>
<dbReference type="SMART" id="SM00863">
    <property type="entry name" value="tRNA_SAD"/>
    <property type="match status" value="1"/>
</dbReference>
<keyword evidence="10 13" id="KW-0648">Protein biosynthesis</keyword>
<feature type="binding site" evidence="13">
    <location>
        <position position="437"/>
    </location>
    <ligand>
        <name>Zn(2+)</name>
        <dbReference type="ChEBI" id="CHEBI:29105"/>
        <note>catalytic</note>
    </ligand>
</feature>
<reference evidence="16 17" key="1">
    <citation type="journal article" date="2013" name="Mar. Genomics">
        <title>Expression of sulfatases in Rhodopirellula baltica and the diversity of sulfatases in the genus Rhodopirellula.</title>
        <authorList>
            <person name="Wegner C.E."/>
            <person name="Richter-Heitmann T."/>
            <person name="Klindworth A."/>
            <person name="Klockow C."/>
            <person name="Richter M."/>
            <person name="Achstetter T."/>
            <person name="Glockner F.O."/>
            <person name="Harder J."/>
        </authorList>
    </citation>
    <scope>NUCLEOTIDE SEQUENCE [LARGE SCALE GENOMIC DNA]</scope>
    <source>
        <strain evidence="16 17">SH28</strain>
    </source>
</reference>
<dbReference type="CDD" id="cd00771">
    <property type="entry name" value="ThrRS_core"/>
    <property type="match status" value="1"/>
</dbReference>
<evidence type="ECO:0000256" key="10">
    <source>
        <dbReference type="ARBA" id="ARBA00022917"/>
    </source>
</evidence>
<dbReference type="InterPro" id="IPR045864">
    <property type="entry name" value="aa-tRNA-synth_II/BPL/LPL"/>
</dbReference>
<evidence type="ECO:0000256" key="9">
    <source>
        <dbReference type="ARBA" id="ARBA00022884"/>
    </source>
</evidence>
<dbReference type="SUPFAM" id="SSF55186">
    <property type="entry name" value="ThrRS/AlaRS common domain"/>
    <property type="match status" value="1"/>
</dbReference>
<dbReference type="NCBIfam" id="TIGR00418">
    <property type="entry name" value="thrS"/>
    <property type="match status" value="1"/>
</dbReference>
<dbReference type="SUPFAM" id="SSF81271">
    <property type="entry name" value="TGS-like"/>
    <property type="match status" value="1"/>
</dbReference>
<dbReference type="InterPro" id="IPR004095">
    <property type="entry name" value="TGS"/>
</dbReference>
<dbReference type="EC" id="6.1.1.3" evidence="13"/>
<accession>K5DKH1</accession>
<evidence type="ECO:0000256" key="3">
    <source>
        <dbReference type="ARBA" id="ARBA00022555"/>
    </source>
</evidence>
<dbReference type="InterPro" id="IPR012675">
    <property type="entry name" value="Beta-grasp_dom_sf"/>
</dbReference>
<comment type="similarity">
    <text evidence="1 13">Belongs to the class-II aminoacyl-tRNA synthetase family.</text>
</comment>
<keyword evidence="3 13" id="KW-0820">tRNA-binding</keyword>
<evidence type="ECO:0000256" key="5">
    <source>
        <dbReference type="ARBA" id="ARBA00022723"/>
    </source>
</evidence>
<dbReference type="InterPro" id="IPR036621">
    <property type="entry name" value="Anticodon-bd_dom_sf"/>
</dbReference>
<feature type="binding site" evidence="13">
    <location>
        <position position="617"/>
    </location>
    <ligand>
        <name>Zn(2+)</name>
        <dbReference type="ChEBI" id="CHEBI:29105"/>
        <note>catalytic</note>
    </ligand>
</feature>
<dbReference type="InterPro" id="IPR012676">
    <property type="entry name" value="TGS-like"/>
</dbReference>
<dbReference type="EMBL" id="AMCW01000040">
    <property type="protein sequence ID" value="EKK02973.1"/>
    <property type="molecule type" value="Genomic_DNA"/>
</dbReference>
<dbReference type="InterPro" id="IPR047246">
    <property type="entry name" value="ThrRS_anticodon"/>
</dbReference>
<comment type="caution">
    <text evidence="16">The sequence shown here is derived from an EMBL/GenBank/DDBJ whole genome shotgun (WGS) entry which is preliminary data.</text>
</comment>
<dbReference type="InterPro" id="IPR004154">
    <property type="entry name" value="Anticodon-bd"/>
</dbReference>
<dbReference type="Gene3D" id="3.40.50.800">
    <property type="entry name" value="Anticodon-binding domain"/>
    <property type="match status" value="1"/>
</dbReference>
<dbReference type="Proteomes" id="UP000007993">
    <property type="component" value="Unassembled WGS sequence"/>
</dbReference>
<dbReference type="InterPro" id="IPR002320">
    <property type="entry name" value="Thr-tRNA-ligase_IIa"/>
</dbReference>
<evidence type="ECO:0000256" key="7">
    <source>
        <dbReference type="ARBA" id="ARBA00022833"/>
    </source>
</evidence>
<dbReference type="Pfam" id="PF00587">
    <property type="entry name" value="tRNA-synt_2b"/>
    <property type="match status" value="1"/>
</dbReference>
<dbReference type="GO" id="GO:0004829">
    <property type="term" value="F:threonine-tRNA ligase activity"/>
    <property type="evidence" value="ECO:0007669"/>
    <property type="project" value="UniProtKB-UniRule"/>
</dbReference>
<dbReference type="Pfam" id="PF03129">
    <property type="entry name" value="HGTP_anticodon"/>
    <property type="match status" value="1"/>
</dbReference>
<dbReference type="InterPro" id="IPR018163">
    <property type="entry name" value="Thr/Ala-tRNA-synth_IIc_edit"/>
</dbReference>
<dbReference type="InterPro" id="IPR002314">
    <property type="entry name" value="aa-tRNA-synt_IIb"/>
</dbReference>
<keyword evidence="4 13" id="KW-0436">Ligase</keyword>
<dbReference type="HAMAP" id="MF_00184">
    <property type="entry name" value="Thr_tRNA_synth"/>
    <property type="match status" value="1"/>
</dbReference>
<name>K5DKH1_RHOBT</name>
<evidence type="ECO:0000256" key="13">
    <source>
        <dbReference type="HAMAP-Rule" id="MF_00184"/>
    </source>
</evidence>
<dbReference type="SUPFAM" id="SSF55681">
    <property type="entry name" value="Class II aaRS and biotin synthetases"/>
    <property type="match status" value="1"/>
</dbReference>
<dbReference type="Pfam" id="PF02824">
    <property type="entry name" value="TGS"/>
    <property type="match status" value="1"/>
</dbReference>
<evidence type="ECO:0000313" key="17">
    <source>
        <dbReference type="Proteomes" id="UP000007993"/>
    </source>
</evidence>
<dbReference type="FunFam" id="3.40.50.800:FF:000001">
    <property type="entry name" value="Threonine--tRNA ligase"/>
    <property type="match status" value="1"/>
</dbReference>
<dbReference type="PRINTS" id="PR01047">
    <property type="entry name" value="TRNASYNTHTHR"/>
</dbReference>
<evidence type="ECO:0000256" key="1">
    <source>
        <dbReference type="ARBA" id="ARBA00008226"/>
    </source>
</evidence>
<gene>
    <name evidence="13" type="primary">thrS</name>
    <name evidence="16" type="ORF">RBSH_01666</name>
</gene>
<keyword evidence="2 13" id="KW-0963">Cytoplasm</keyword>
<dbReference type="InterPro" id="IPR012947">
    <property type="entry name" value="tRNA_SAD"/>
</dbReference>
<evidence type="ECO:0000313" key="16">
    <source>
        <dbReference type="EMBL" id="EKK02973.1"/>
    </source>
</evidence>
<evidence type="ECO:0000256" key="11">
    <source>
        <dbReference type="ARBA" id="ARBA00023146"/>
    </source>
</evidence>
<dbReference type="GO" id="GO:0006435">
    <property type="term" value="P:threonyl-tRNA aminoacylation"/>
    <property type="evidence" value="ECO:0007669"/>
    <property type="project" value="UniProtKB-UniRule"/>
</dbReference>
<organism evidence="16 17">
    <name type="scientific">Rhodopirellula baltica SH28</name>
    <dbReference type="NCBI Taxonomy" id="993517"/>
    <lineage>
        <taxon>Bacteria</taxon>
        <taxon>Pseudomonadati</taxon>
        <taxon>Planctomycetota</taxon>
        <taxon>Planctomycetia</taxon>
        <taxon>Pirellulales</taxon>
        <taxon>Pirellulaceae</taxon>
        <taxon>Rhodopirellula</taxon>
    </lineage>
</organism>
<dbReference type="CDD" id="cd00860">
    <property type="entry name" value="ThrRS_anticodon"/>
    <property type="match status" value="1"/>
</dbReference>
<comment type="caution">
    <text evidence="13">Lacks conserved residue(s) required for the propagation of feature annotation.</text>
</comment>
<keyword evidence="9 13" id="KW-0694">RNA-binding</keyword>
<dbReference type="GO" id="GO:0046872">
    <property type="term" value="F:metal ion binding"/>
    <property type="evidence" value="ECO:0007669"/>
    <property type="project" value="UniProtKB-KW"/>
</dbReference>
<dbReference type="GO" id="GO:0005524">
    <property type="term" value="F:ATP binding"/>
    <property type="evidence" value="ECO:0007669"/>
    <property type="project" value="UniProtKB-UniRule"/>
</dbReference>
<feature type="domain" description="Aminoacyl-transfer RNA synthetases class-II family profile" evidence="14">
    <location>
        <begin position="311"/>
        <end position="640"/>
    </location>
</feature>
<dbReference type="GO" id="GO:0005737">
    <property type="term" value="C:cytoplasm"/>
    <property type="evidence" value="ECO:0007669"/>
    <property type="project" value="UniProtKB-SubCell"/>
</dbReference>
<comment type="catalytic activity">
    <reaction evidence="12 13">
        <text>tRNA(Thr) + L-threonine + ATP = L-threonyl-tRNA(Thr) + AMP + diphosphate + H(+)</text>
        <dbReference type="Rhea" id="RHEA:24624"/>
        <dbReference type="Rhea" id="RHEA-COMP:9670"/>
        <dbReference type="Rhea" id="RHEA-COMP:9704"/>
        <dbReference type="ChEBI" id="CHEBI:15378"/>
        <dbReference type="ChEBI" id="CHEBI:30616"/>
        <dbReference type="ChEBI" id="CHEBI:33019"/>
        <dbReference type="ChEBI" id="CHEBI:57926"/>
        <dbReference type="ChEBI" id="CHEBI:78442"/>
        <dbReference type="ChEBI" id="CHEBI:78534"/>
        <dbReference type="ChEBI" id="CHEBI:456215"/>
        <dbReference type="EC" id="6.1.1.3"/>
    </reaction>
</comment>
<comment type="subunit">
    <text evidence="13">Homodimer.</text>
</comment>
<dbReference type="CDD" id="cd01667">
    <property type="entry name" value="TGS_ThrRS"/>
    <property type="match status" value="1"/>
</dbReference>
<keyword evidence="8 13" id="KW-0067">ATP-binding</keyword>
<dbReference type="InterPro" id="IPR006195">
    <property type="entry name" value="aa-tRNA-synth_II"/>
</dbReference>
<evidence type="ECO:0000256" key="2">
    <source>
        <dbReference type="ARBA" id="ARBA00022490"/>
    </source>
</evidence>
<dbReference type="Gene3D" id="3.30.930.10">
    <property type="entry name" value="Bira Bifunctional Protein, Domain 2"/>
    <property type="match status" value="1"/>
</dbReference>
<evidence type="ECO:0000259" key="15">
    <source>
        <dbReference type="PROSITE" id="PS51880"/>
    </source>
</evidence>
<dbReference type="PROSITE" id="PS50862">
    <property type="entry name" value="AA_TRNA_LIGASE_II"/>
    <property type="match status" value="1"/>
</dbReference>
<keyword evidence="5 13" id="KW-0479">Metal-binding</keyword>
<evidence type="ECO:0000256" key="8">
    <source>
        <dbReference type="ARBA" id="ARBA00022840"/>
    </source>
</evidence>
<comment type="subcellular location">
    <subcellularLocation>
        <location evidence="13">Cytoplasm</location>
    </subcellularLocation>
</comment>
<comment type="cofactor">
    <cofactor evidence="13">
        <name>Zn(2+)</name>
        <dbReference type="ChEBI" id="CHEBI:29105"/>
    </cofactor>
    <text evidence="13">Binds 1 zinc ion per subunit.</text>
</comment>
<dbReference type="Gene3D" id="3.30.54.20">
    <property type="match status" value="1"/>
</dbReference>
<dbReference type="FunFam" id="3.30.54.20:FF:000002">
    <property type="entry name" value="Threonine--tRNA ligase"/>
    <property type="match status" value="1"/>
</dbReference>
<dbReference type="PANTHER" id="PTHR11451">
    <property type="entry name" value="THREONINE-TRNA LIGASE"/>
    <property type="match status" value="1"/>
</dbReference>
<feature type="domain" description="TGS" evidence="15">
    <location>
        <begin position="34"/>
        <end position="97"/>
    </location>
</feature>
<dbReference type="AlphaFoldDB" id="K5DKH1"/>
<proteinExistence type="inferred from homology"/>
<evidence type="ECO:0000256" key="12">
    <source>
        <dbReference type="ARBA" id="ARBA00049515"/>
    </source>
</evidence>
<dbReference type="FunFam" id="3.30.930.10:FF:000002">
    <property type="entry name" value="Threonine--tRNA ligase"/>
    <property type="match status" value="1"/>
</dbReference>